<evidence type="ECO:0000256" key="7">
    <source>
        <dbReference type="ARBA" id="ARBA00022989"/>
    </source>
</evidence>
<evidence type="ECO:0000313" key="12">
    <source>
        <dbReference type="Proteomes" id="UP000256977"/>
    </source>
</evidence>
<dbReference type="InterPro" id="IPR003660">
    <property type="entry name" value="HAMP_dom"/>
</dbReference>
<dbReference type="SMART" id="SM00304">
    <property type="entry name" value="HAMP"/>
    <property type="match status" value="1"/>
</dbReference>
<dbReference type="EMBL" id="QRDZ01000041">
    <property type="protein sequence ID" value="RED55908.1"/>
    <property type="molecule type" value="Genomic_DNA"/>
</dbReference>
<evidence type="ECO:0000259" key="10">
    <source>
        <dbReference type="PROSITE" id="PS50885"/>
    </source>
</evidence>
<dbReference type="PANTHER" id="PTHR34220:SF7">
    <property type="entry name" value="SENSOR HISTIDINE KINASE YPDA"/>
    <property type="match status" value="1"/>
</dbReference>
<reference evidence="11 12" key="1">
    <citation type="submission" date="2018-07" db="EMBL/GenBank/DDBJ databases">
        <title>Genomic Encyclopedia of Type Strains, Phase III (KMG-III): the genomes of soil and plant-associated and newly described type strains.</title>
        <authorList>
            <person name="Whitman W."/>
        </authorList>
    </citation>
    <scope>NUCLEOTIDE SEQUENCE [LARGE SCALE GENOMIC DNA]</scope>
    <source>
        <strain evidence="11 12">CECT 7287</strain>
    </source>
</reference>
<dbReference type="Pfam" id="PF02518">
    <property type="entry name" value="HATPase_c"/>
    <property type="match status" value="1"/>
</dbReference>
<keyword evidence="4" id="KW-0808">Transferase</keyword>
<feature type="transmembrane region" description="Helical" evidence="9">
    <location>
        <begin position="295"/>
        <end position="317"/>
    </location>
</feature>
<evidence type="ECO:0000256" key="5">
    <source>
        <dbReference type="ARBA" id="ARBA00022692"/>
    </source>
</evidence>
<evidence type="ECO:0000256" key="4">
    <source>
        <dbReference type="ARBA" id="ARBA00022679"/>
    </source>
</evidence>
<keyword evidence="2" id="KW-1003">Cell membrane</keyword>
<evidence type="ECO:0000256" key="6">
    <source>
        <dbReference type="ARBA" id="ARBA00022777"/>
    </source>
</evidence>
<dbReference type="Pfam" id="PF02743">
    <property type="entry name" value="dCache_1"/>
    <property type="match status" value="1"/>
</dbReference>
<sequence length="586" mass="67492">MMLRKMKLFFMNLPIRGKLLVLFLFASVIPLLFVSFYSYTVTERQLVRQTHENMNTMNAQINNNIENRLETYKQISSLLYMDTTLKEYLAQTYDKSIEFVEAYDYINDLLYGVMAANADIEAITLYPYNETIPSDGLFVKHIDEELKSQSWYEKLSKSYGDAIYSIVNSDKANFTLARLLNNHRLQYPYGILTIDIKENVLYSLYEKETLNKDIYIVNSDGIILSAKNKEQIAKPLSSLIGSGPWENGSVGTFETDIDGEQSLIVYNSMKFGWKTVSVVPLGFVLSDVRQETNRMLLMSGLSVVLAVVLIFLTSRYFSNRFLTLYRYIRKVENEDFIFDTQGWGRDEIGQFAEAFHVMRHRLNELINEVYKKEILKKEAELYALQSQINPHFLYNTLSIISSLAIRNQDPEVGRVVSHLSNFYKTSLNKGKKNILVQKELDITRHYIAIQQMRFESLFRVHWQIDESLYPYPTLKLMLQPFVENAINHAIWDDNQTLNIIIRLYREGDGMIFEVVDDGAGMTAEQAGNALQSHMDAGYGIRNVHERIQLAYGPGYGVELFSRRGIGTQVRIKLPLNMGSPPPSGES</sequence>
<keyword evidence="3" id="KW-0597">Phosphoprotein</keyword>
<dbReference type="Gene3D" id="3.30.565.10">
    <property type="entry name" value="Histidine kinase-like ATPase, C-terminal domain"/>
    <property type="match status" value="1"/>
</dbReference>
<keyword evidence="7 9" id="KW-1133">Transmembrane helix</keyword>
<dbReference type="InterPro" id="IPR010559">
    <property type="entry name" value="Sig_transdc_His_kin_internal"/>
</dbReference>
<dbReference type="InterPro" id="IPR050640">
    <property type="entry name" value="Bact_2-comp_sensor_kinase"/>
</dbReference>
<keyword evidence="12" id="KW-1185">Reference proteome</keyword>
<keyword evidence="6 11" id="KW-0418">Kinase</keyword>
<dbReference type="Gene3D" id="3.30.450.20">
    <property type="entry name" value="PAS domain"/>
    <property type="match status" value="1"/>
</dbReference>
<dbReference type="SUPFAM" id="SSF158472">
    <property type="entry name" value="HAMP domain-like"/>
    <property type="match status" value="1"/>
</dbReference>
<keyword evidence="5 9" id="KW-0812">Transmembrane</keyword>
<dbReference type="PANTHER" id="PTHR34220">
    <property type="entry name" value="SENSOR HISTIDINE KINASE YPDA"/>
    <property type="match status" value="1"/>
</dbReference>
<dbReference type="AlphaFoldDB" id="A0A3D9I299"/>
<dbReference type="Pfam" id="PF06580">
    <property type="entry name" value="His_kinase"/>
    <property type="match status" value="1"/>
</dbReference>
<evidence type="ECO:0000256" key="3">
    <source>
        <dbReference type="ARBA" id="ARBA00022553"/>
    </source>
</evidence>
<evidence type="ECO:0000256" key="8">
    <source>
        <dbReference type="ARBA" id="ARBA00023136"/>
    </source>
</evidence>
<name>A0A3D9I299_9BACL</name>
<gene>
    <name evidence="11" type="ORF">DFP98_14135</name>
</gene>
<dbReference type="InterPro" id="IPR036890">
    <property type="entry name" value="HATPase_C_sf"/>
</dbReference>
<proteinExistence type="predicted"/>
<evidence type="ECO:0000256" key="9">
    <source>
        <dbReference type="SAM" id="Phobius"/>
    </source>
</evidence>
<dbReference type="Proteomes" id="UP000256977">
    <property type="component" value="Unassembled WGS sequence"/>
</dbReference>
<dbReference type="InterPro" id="IPR003594">
    <property type="entry name" value="HATPase_dom"/>
</dbReference>
<dbReference type="GO" id="GO:0000155">
    <property type="term" value="F:phosphorelay sensor kinase activity"/>
    <property type="evidence" value="ECO:0007669"/>
    <property type="project" value="InterPro"/>
</dbReference>
<organism evidence="11 12">
    <name type="scientific">Cohnella phaseoli</name>
    <dbReference type="NCBI Taxonomy" id="456490"/>
    <lineage>
        <taxon>Bacteria</taxon>
        <taxon>Bacillati</taxon>
        <taxon>Bacillota</taxon>
        <taxon>Bacilli</taxon>
        <taxon>Bacillales</taxon>
        <taxon>Paenibacillaceae</taxon>
        <taxon>Cohnella</taxon>
    </lineage>
</organism>
<protein>
    <submittedName>
        <fullName evidence="11">Two-component system sensor histidine kinase YesM</fullName>
    </submittedName>
</protein>
<dbReference type="PROSITE" id="PS50885">
    <property type="entry name" value="HAMP"/>
    <property type="match status" value="1"/>
</dbReference>
<keyword evidence="8 9" id="KW-0472">Membrane</keyword>
<dbReference type="InterPro" id="IPR033479">
    <property type="entry name" value="dCache_1"/>
</dbReference>
<evidence type="ECO:0000256" key="2">
    <source>
        <dbReference type="ARBA" id="ARBA00022475"/>
    </source>
</evidence>
<dbReference type="CDD" id="cd06225">
    <property type="entry name" value="HAMP"/>
    <property type="match status" value="1"/>
</dbReference>
<comment type="subcellular location">
    <subcellularLocation>
        <location evidence="1">Cell membrane</location>
        <topology evidence="1">Multi-pass membrane protein</topology>
    </subcellularLocation>
</comment>
<dbReference type="SUPFAM" id="SSF55874">
    <property type="entry name" value="ATPase domain of HSP90 chaperone/DNA topoisomerase II/histidine kinase"/>
    <property type="match status" value="1"/>
</dbReference>
<comment type="caution">
    <text evidence="11">The sequence shown here is derived from an EMBL/GenBank/DDBJ whole genome shotgun (WGS) entry which is preliminary data.</text>
</comment>
<dbReference type="Gene3D" id="6.10.340.10">
    <property type="match status" value="1"/>
</dbReference>
<evidence type="ECO:0000313" key="11">
    <source>
        <dbReference type="EMBL" id="RED55908.1"/>
    </source>
</evidence>
<accession>A0A3D9I299</accession>
<dbReference type="GO" id="GO:0005886">
    <property type="term" value="C:plasma membrane"/>
    <property type="evidence" value="ECO:0007669"/>
    <property type="project" value="UniProtKB-SubCell"/>
</dbReference>
<evidence type="ECO:0000256" key="1">
    <source>
        <dbReference type="ARBA" id="ARBA00004651"/>
    </source>
</evidence>
<feature type="domain" description="HAMP" evidence="10">
    <location>
        <begin position="315"/>
        <end position="367"/>
    </location>
</feature>